<organism evidence="3 4">
    <name type="scientific">Drosophila lebanonensis</name>
    <name type="common">Fruit fly</name>
    <name type="synonym">Scaptodrosophila lebanonensis</name>
    <dbReference type="NCBI Taxonomy" id="7225"/>
    <lineage>
        <taxon>Eukaryota</taxon>
        <taxon>Metazoa</taxon>
        <taxon>Ecdysozoa</taxon>
        <taxon>Arthropoda</taxon>
        <taxon>Hexapoda</taxon>
        <taxon>Insecta</taxon>
        <taxon>Pterygota</taxon>
        <taxon>Neoptera</taxon>
        <taxon>Endopterygota</taxon>
        <taxon>Diptera</taxon>
        <taxon>Brachycera</taxon>
        <taxon>Muscomorpha</taxon>
        <taxon>Ephydroidea</taxon>
        <taxon>Drosophilidae</taxon>
        <taxon>Scaptodrosophila</taxon>
    </lineage>
</organism>
<dbReference type="OrthoDB" id="7841972at2759"/>
<dbReference type="Pfam" id="PF16007">
    <property type="entry name" value="DUF4777"/>
    <property type="match status" value="1"/>
</dbReference>
<dbReference type="InterPro" id="IPR031957">
    <property type="entry name" value="DUF4777"/>
</dbReference>
<feature type="domain" description="DUF4777" evidence="2">
    <location>
        <begin position="15"/>
        <end position="79"/>
    </location>
</feature>
<evidence type="ECO:0000256" key="1">
    <source>
        <dbReference type="SAM" id="MobiDB-lite"/>
    </source>
</evidence>
<evidence type="ECO:0000313" key="4">
    <source>
        <dbReference type="RefSeq" id="XP_030381867.1"/>
    </source>
</evidence>
<dbReference type="RefSeq" id="XP_030381867.1">
    <property type="nucleotide sequence ID" value="XM_030526007.1"/>
</dbReference>
<proteinExistence type="predicted"/>
<name>A0A6J2U412_DROLE</name>
<gene>
    <name evidence="4" type="primary">LOC115629531</name>
</gene>
<accession>A0A6J2U412</accession>
<dbReference type="Proteomes" id="UP000504634">
    <property type="component" value="Unplaced"/>
</dbReference>
<evidence type="ECO:0000259" key="2">
    <source>
        <dbReference type="Pfam" id="PF16007"/>
    </source>
</evidence>
<evidence type="ECO:0000313" key="3">
    <source>
        <dbReference type="Proteomes" id="UP000504634"/>
    </source>
</evidence>
<dbReference type="GeneID" id="115629531"/>
<dbReference type="AlphaFoldDB" id="A0A6J2U412"/>
<protein>
    <submittedName>
        <fullName evidence="4">Uncharacterized protein LOC115629531</fullName>
    </submittedName>
</protein>
<feature type="region of interest" description="Disordered" evidence="1">
    <location>
        <begin position="138"/>
        <end position="169"/>
    </location>
</feature>
<reference evidence="4" key="1">
    <citation type="submission" date="2025-08" db="UniProtKB">
        <authorList>
            <consortium name="RefSeq"/>
        </authorList>
    </citation>
    <scope>IDENTIFICATION</scope>
    <source>
        <strain evidence="4">11010-0011.00</strain>
        <tissue evidence="4">Whole body</tissue>
    </source>
</reference>
<keyword evidence="3" id="KW-1185">Reference proteome</keyword>
<sequence length="169" mass="19036">MLRGSQNRAPRRKLIPNLFSNILKVIAESDRPLTQHEIVEAVSQRMERSDEELKRQITVNLHDALITGYLRVKNFRYSIVPNGLDPNEPRESRNRQLTLTEVMNVQNANEDATQATTSAEAEQAAEVAAVASLQAETEIASNEDEAVEIPESRETVNPSMDIEEEEKPQ</sequence>